<feature type="transmembrane region" description="Helical" evidence="8">
    <location>
        <begin position="12"/>
        <end position="29"/>
    </location>
</feature>
<evidence type="ECO:0000256" key="2">
    <source>
        <dbReference type="ARBA" id="ARBA00012438"/>
    </source>
</evidence>
<dbReference type="EC" id="2.7.13.3" evidence="2"/>
<organism evidence="10 11">
    <name type="scientific">Lachnospira pectinoschiza</name>
    <dbReference type="NCBI Taxonomy" id="28052"/>
    <lineage>
        <taxon>Bacteria</taxon>
        <taxon>Bacillati</taxon>
        <taxon>Bacillota</taxon>
        <taxon>Clostridia</taxon>
        <taxon>Lachnospirales</taxon>
        <taxon>Lachnospiraceae</taxon>
        <taxon>Lachnospira</taxon>
    </lineage>
</organism>
<keyword evidence="11" id="KW-1185">Reference proteome</keyword>
<feature type="transmembrane region" description="Helical" evidence="8">
    <location>
        <begin position="174"/>
        <end position="192"/>
    </location>
</feature>
<dbReference type="OrthoDB" id="84942at2"/>
<dbReference type="GO" id="GO:0000155">
    <property type="term" value="F:phosphorelay sensor kinase activity"/>
    <property type="evidence" value="ECO:0007669"/>
    <property type="project" value="InterPro"/>
</dbReference>
<dbReference type="InterPro" id="IPR005467">
    <property type="entry name" value="His_kinase_dom"/>
</dbReference>
<protein>
    <recommendedName>
        <fullName evidence="2">histidine kinase</fullName>
        <ecNumber evidence="2">2.7.13.3</ecNumber>
    </recommendedName>
</protein>
<keyword evidence="4" id="KW-0808">Transferase</keyword>
<dbReference type="InterPro" id="IPR036641">
    <property type="entry name" value="HPT_dom_sf"/>
</dbReference>
<proteinExistence type="predicted"/>
<evidence type="ECO:0000256" key="4">
    <source>
        <dbReference type="ARBA" id="ARBA00022679"/>
    </source>
</evidence>
<dbReference type="RefSeq" id="WP_074522216.1">
    <property type="nucleotide sequence ID" value="NZ_FNHZ01000009.1"/>
</dbReference>
<dbReference type="PRINTS" id="PR00344">
    <property type="entry name" value="BCTRLSENSOR"/>
</dbReference>
<dbReference type="EMBL" id="FNHZ01000009">
    <property type="protein sequence ID" value="SDN24721.1"/>
    <property type="molecule type" value="Genomic_DNA"/>
</dbReference>
<dbReference type="InterPro" id="IPR004358">
    <property type="entry name" value="Sig_transdc_His_kin-like_C"/>
</dbReference>
<dbReference type="Proteomes" id="UP000187651">
    <property type="component" value="Unassembled WGS sequence"/>
</dbReference>
<sequence>MELAYNIDFEIAAAVFDMVLWLCMNYFFVTQTDVSRAFRDLVMWALVATVLDLTTALTISYGNIVPFWFNSLLNTVYFVTIALMGYSYTKYINAYVRVSDKKDVDVIIGKVVVCAICVMLVVNIPIGFVFSFNATEGYVHGPLYFLVFILPIYYLLYASVIAVLNRKCFSVKQLVSFGMYMFLILIGLVIQFFFFQDILLTMFFVSVGIWITFLAMETPDYRLFIEAMYKLNDVTNKAKEATNKVLDLNASKDTFLKSIRQDIKTPVNRINAYTQKISAKTADQDILKDTEKIIDSVGKLKETLKDINDYISLTDDKMELNVEEYSPREMLEDCVEIGKNNAREKGLDFDYEIDEDFPKKLYGDRPRLSQIISSLIFNSLKFTQVGKVNFKALWNQEDENKGKMTIEVSDTGVGMRPEEKESLEKSLKSGIVGYNKNAKGRGFGLNIATRLLSLMGSKLKFKSEYGKGTTFSFGVVQGVDKPAKVEPLIMEEDFSKTKAELDIKEDLLANKLAEVGLEIEKQEKKKSDVKLDLVKEDKDRAEMPITKEVKEKKPVQKKAKLAEKDTKKPTKIKPNLVKEDKQQRVEPINVTKKIEPSKQENKHTQNKPQRGEILKLEKGLKGFDVEMGLKYCMNDVAFYEDMLNTYVENEKIGDLLTYIQVENWDAFLLTLRSVRNTSQTIGAMELTRSAKDLELAFKRGDLDYIKSNARAFLSLYRSTIEVIKGYREEA</sequence>
<evidence type="ECO:0000313" key="10">
    <source>
        <dbReference type="EMBL" id="SDN24721.1"/>
    </source>
</evidence>
<evidence type="ECO:0000256" key="3">
    <source>
        <dbReference type="ARBA" id="ARBA00022553"/>
    </source>
</evidence>
<accession>A0A1G9ZUT6</accession>
<keyword evidence="6" id="KW-0902">Two-component regulatory system</keyword>
<dbReference type="InterPro" id="IPR036097">
    <property type="entry name" value="HisK_dim/P_sf"/>
</dbReference>
<evidence type="ECO:0000256" key="8">
    <source>
        <dbReference type="SAM" id="Phobius"/>
    </source>
</evidence>
<evidence type="ECO:0000256" key="6">
    <source>
        <dbReference type="ARBA" id="ARBA00023012"/>
    </source>
</evidence>
<dbReference type="PROSITE" id="PS50109">
    <property type="entry name" value="HIS_KIN"/>
    <property type="match status" value="1"/>
</dbReference>
<dbReference type="Gene3D" id="3.30.565.10">
    <property type="entry name" value="Histidine kinase-like ATPase, C-terminal domain"/>
    <property type="match status" value="1"/>
</dbReference>
<dbReference type="SMART" id="SM00387">
    <property type="entry name" value="HATPase_c"/>
    <property type="match status" value="1"/>
</dbReference>
<feature type="compositionally biased region" description="Basic and acidic residues" evidence="7">
    <location>
        <begin position="550"/>
        <end position="568"/>
    </location>
</feature>
<comment type="catalytic activity">
    <reaction evidence="1">
        <text>ATP + protein L-histidine = ADP + protein N-phospho-L-histidine.</text>
        <dbReference type="EC" id="2.7.13.3"/>
    </reaction>
</comment>
<evidence type="ECO:0000259" key="9">
    <source>
        <dbReference type="PROSITE" id="PS50109"/>
    </source>
</evidence>
<dbReference type="Gene3D" id="1.20.120.160">
    <property type="entry name" value="HPT domain"/>
    <property type="match status" value="1"/>
</dbReference>
<dbReference type="InterPro" id="IPR036890">
    <property type="entry name" value="HATPase_C_sf"/>
</dbReference>
<evidence type="ECO:0000313" key="11">
    <source>
        <dbReference type="Proteomes" id="UP000187651"/>
    </source>
</evidence>
<dbReference type="Gene3D" id="1.10.287.130">
    <property type="match status" value="1"/>
</dbReference>
<keyword evidence="3" id="KW-0597">Phosphoprotein</keyword>
<feature type="transmembrane region" description="Helical" evidence="8">
    <location>
        <begin position="41"/>
        <end position="61"/>
    </location>
</feature>
<feature type="compositionally biased region" description="Basic and acidic residues" evidence="7">
    <location>
        <begin position="592"/>
        <end position="611"/>
    </location>
</feature>
<dbReference type="Pfam" id="PF02518">
    <property type="entry name" value="HATPase_c"/>
    <property type="match status" value="1"/>
</dbReference>
<feature type="region of interest" description="Disordered" evidence="7">
    <location>
        <begin position="550"/>
        <end position="611"/>
    </location>
</feature>
<evidence type="ECO:0000256" key="7">
    <source>
        <dbReference type="SAM" id="MobiDB-lite"/>
    </source>
</evidence>
<dbReference type="InterPro" id="IPR003594">
    <property type="entry name" value="HATPase_dom"/>
</dbReference>
<feature type="transmembrane region" description="Helical" evidence="8">
    <location>
        <begin position="67"/>
        <end position="86"/>
    </location>
</feature>
<reference evidence="11" key="1">
    <citation type="submission" date="2016-10" db="EMBL/GenBank/DDBJ databases">
        <authorList>
            <person name="Varghese N."/>
            <person name="Submissions S."/>
        </authorList>
    </citation>
    <scope>NUCLEOTIDE SEQUENCE [LARGE SCALE GENOMIC DNA]</scope>
    <source>
        <strain evidence="11">M83</strain>
    </source>
</reference>
<feature type="domain" description="Histidine kinase" evidence="9">
    <location>
        <begin position="258"/>
        <end position="479"/>
    </location>
</feature>
<dbReference type="InterPro" id="IPR003661">
    <property type="entry name" value="HisK_dim/P_dom"/>
</dbReference>
<gene>
    <name evidence="10" type="ORF">SAMN05216544_2251</name>
</gene>
<name>A0A1G9ZUT6_9FIRM</name>
<feature type="transmembrane region" description="Helical" evidence="8">
    <location>
        <begin position="107"/>
        <end position="130"/>
    </location>
</feature>
<feature type="transmembrane region" description="Helical" evidence="8">
    <location>
        <begin position="142"/>
        <end position="162"/>
    </location>
</feature>
<dbReference type="SUPFAM" id="SSF47384">
    <property type="entry name" value="Homodimeric domain of signal transducing histidine kinase"/>
    <property type="match status" value="1"/>
</dbReference>
<keyword evidence="5 10" id="KW-0418">Kinase</keyword>
<dbReference type="SUPFAM" id="SSF47226">
    <property type="entry name" value="Histidine-containing phosphotransfer domain, HPT domain"/>
    <property type="match status" value="1"/>
</dbReference>
<dbReference type="CDD" id="cd00082">
    <property type="entry name" value="HisKA"/>
    <property type="match status" value="1"/>
</dbReference>
<keyword evidence="8" id="KW-0472">Membrane</keyword>
<keyword evidence="8" id="KW-1133">Transmembrane helix</keyword>
<evidence type="ECO:0000256" key="5">
    <source>
        <dbReference type="ARBA" id="ARBA00022777"/>
    </source>
</evidence>
<dbReference type="AlphaFoldDB" id="A0A1G9ZUT6"/>
<evidence type="ECO:0000256" key="1">
    <source>
        <dbReference type="ARBA" id="ARBA00000085"/>
    </source>
</evidence>
<keyword evidence="8" id="KW-0812">Transmembrane</keyword>
<dbReference type="SUPFAM" id="SSF55874">
    <property type="entry name" value="ATPase domain of HSP90 chaperone/DNA topoisomerase II/histidine kinase"/>
    <property type="match status" value="1"/>
</dbReference>
<dbReference type="PANTHER" id="PTHR43047">
    <property type="entry name" value="TWO-COMPONENT HISTIDINE PROTEIN KINASE"/>
    <property type="match status" value="1"/>
</dbReference>